<organism evidence="2 3">
    <name type="scientific">Desulforamulus ferrireducens</name>
    <dbReference type="NCBI Taxonomy" id="1833852"/>
    <lineage>
        <taxon>Bacteria</taxon>
        <taxon>Bacillati</taxon>
        <taxon>Bacillota</taxon>
        <taxon>Clostridia</taxon>
        <taxon>Eubacteriales</taxon>
        <taxon>Peptococcaceae</taxon>
        <taxon>Desulforamulus</taxon>
    </lineage>
</organism>
<keyword evidence="2" id="KW-0378">Hydrolase</keyword>
<keyword evidence="2" id="KW-0540">Nuclease</keyword>
<dbReference type="REBASE" id="191295">
    <property type="entry name" value="DfeGSS09MrrP"/>
</dbReference>
<accession>A0A1S6IWS4</accession>
<sequence>MSLPEKTFWGIHAGKTGDADNLFLKKNYIALGWARIGDLSKIPADREAFKKKIVEKYPDNKPGSVPVDAGQLYRFVHVMKKGDIVIYPSKKDRNVHLGIVEGEYKYDPSIVSGYPNLRQVRWIKHVPRTILSQGALYEIGAAMSLFQVKNYAEEFQNTIDGKQQPLPVKKDETIALVAEEIEESTRDFILKKLAQELKGHPFAEFVGHLLNCMGYRTRISPEGPDGGIDIVAHKDELGFEPPIIKVQVKSTEGSVGDPIVSALYGKVSPGEYGLLVCLGTFTNQAKNFAKSKSNLRLIDGNDMVDLILQYYEQFDSRYKGLIPLKRVYVPEVIEESNE</sequence>
<dbReference type="PANTHER" id="PTHR30015:SF7">
    <property type="entry name" value="TYPE IV METHYL-DIRECTED RESTRICTION ENZYME ECOKMRR"/>
    <property type="match status" value="1"/>
</dbReference>
<reference evidence="2 3" key="1">
    <citation type="journal article" date="2016" name="Int. J. Syst. Evol. Microbiol.">
        <title>Desulfotomaculum ferrireducens sp. nov., a moderately thermophilic sulfate-reducing and dissimilatory Fe(III)-reducing bacterium isolated from compost.</title>
        <authorList>
            <person name="Yang G."/>
            <person name="Guo J."/>
            <person name="Zhuang L."/>
            <person name="Yuan Y."/>
            <person name="Zhou S."/>
        </authorList>
    </citation>
    <scope>NUCLEOTIDE SEQUENCE [LARGE SCALE GENOMIC DNA]</scope>
    <source>
        <strain evidence="2 3">GSS09</strain>
    </source>
</reference>
<name>A0A1S6IWS4_9FIRM</name>
<evidence type="ECO:0000313" key="3">
    <source>
        <dbReference type="Proteomes" id="UP000189464"/>
    </source>
</evidence>
<keyword evidence="3" id="KW-1185">Reference proteome</keyword>
<dbReference type="InterPro" id="IPR016984">
    <property type="entry name" value="UCP031853"/>
</dbReference>
<dbReference type="OrthoDB" id="9781481at2"/>
<dbReference type="AlphaFoldDB" id="A0A1S6IWS4"/>
<keyword evidence="2" id="KW-0255">Endonuclease</keyword>
<dbReference type="RefSeq" id="WP_077714289.1">
    <property type="nucleotide sequence ID" value="NZ_CP019698.1"/>
</dbReference>
<dbReference type="Gene3D" id="3.40.1350.10">
    <property type="match status" value="1"/>
</dbReference>
<dbReference type="InterPro" id="IPR011856">
    <property type="entry name" value="tRNA_endonuc-like_dom_sf"/>
</dbReference>
<dbReference type="KEGG" id="dfg:B0537_09090"/>
<dbReference type="InterPro" id="IPR007560">
    <property type="entry name" value="Restrct_endonuc_IV_Mrr"/>
</dbReference>
<dbReference type="PANTHER" id="PTHR30015">
    <property type="entry name" value="MRR RESTRICTION SYSTEM PROTEIN"/>
    <property type="match status" value="1"/>
</dbReference>
<dbReference type="STRING" id="1833852.B0537_09090"/>
<protein>
    <submittedName>
        <fullName evidence="2">Restriction endonuclease</fullName>
    </submittedName>
</protein>
<evidence type="ECO:0000259" key="1">
    <source>
        <dbReference type="Pfam" id="PF04471"/>
    </source>
</evidence>
<dbReference type="EMBL" id="CP019698">
    <property type="protein sequence ID" value="AQS59220.1"/>
    <property type="molecule type" value="Genomic_DNA"/>
</dbReference>
<dbReference type="GO" id="GO:0015666">
    <property type="term" value="F:restriction endodeoxyribonuclease activity"/>
    <property type="evidence" value="ECO:0007669"/>
    <property type="project" value="TreeGrafter"/>
</dbReference>
<dbReference type="Proteomes" id="UP000189464">
    <property type="component" value="Chromosome"/>
</dbReference>
<proteinExistence type="predicted"/>
<dbReference type="GO" id="GO:0009307">
    <property type="term" value="P:DNA restriction-modification system"/>
    <property type="evidence" value="ECO:0007669"/>
    <property type="project" value="InterPro"/>
</dbReference>
<dbReference type="GO" id="GO:0003677">
    <property type="term" value="F:DNA binding"/>
    <property type="evidence" value="ECO:0007669"/>
    <property type="project" value="InterPro"/>
</dbReference>
<evidence type="ECO:0000313" key="2">
    <source>
        <dbReference type="EMBL" id="AQS59220.1"/>
    </source>
</evidence>
<dbReference type="SUPFAM" id="SSF52980">
    <property type="entry name" value="Restriction endonuclease-like"/>
    <property type="match status" value="1"/>
</dbReference>
<dbReference type="PIRSF" id="PIRSF031853">
    <property type="entry name" value="UPC031853"/>
    <property type="match status" value="1"/>
</dbReference>
<dbReference type="InterPro" id="IPR052906">
    <property type="entry name" value="Type_IV_Methyl-Rstrct_Enzyme"/>
</dbReference>
<feature type="domain" description="Restriction endonuclease type IV Mrr" evidence="1">
    <location>
        <begin position="195"/>
        <end position="307"/>
    </location>
</feature>
<dbReference type="InterPro" id="IPR011335">
    <property type="entry name" value="Restrct_endonuc-II-like"/>
</dbReference>
<dbReference type="Pfam" id="PF04471">
    <property type="entry name" value="Mrr_cat"/>
    <property type="match status" value="1"/>
</dbReference>
<gene>
    <name evidence="2" type="ORF">B0537_09090</name>
</gene>